<name>A0AA86Q2Y1_9EUKA</name>
<proteinExistence type="predicted"/>
<reference evidence="2 3" key="2">
    <citation type="submission" date="2024-07" db="EMBL/GenBank/DDBJ databases">
        <authorList>
            <person name="Akdeniz Z."/>
        </authorList>
    </citation>
    <scope>NUCLEOTIDE SEQUENCE [LARGE SCALE GENOMIC DNA]</scope>
</reference>
<dbReference type="EMBL" id="CAXDID020000066">
    <property type="protein sequence ID" value="CAL6012277.1"/>
    <property type="molecule type" value="Genomic_DNA"/>
</dbReference>
<sequence>MYVKFSSYNQAEDALVGVACQLQLSPQRCQGFRFRDNRENKCLIIQRKGVKIHIFQKLLIIVKIKQKSYLILKRCQITHSKYIKAVTQMRKQNHLDWKQG</sequence>
<evidence type="ECO:0000313" key="1">
    <source>
        <dbReference type="EMBL" id="CAI9945515.1"/>
    </source>
</evidence>
<comment type="caution">
    <text evidence="1">The sequence shown here is derived from an EMBL/GenBank/DDBJ whole genome shotgun (WGS) entry which is preliminary data.</text>
</comment>
<gene>
    <name evidence="2" type="ORF">HINF_LOCUS23224</name>
    <name evidence="1" type="ORF">HINF_LOCUS33160</name>
</gene>
<evidence type="ECO:0000313" key="3">
    <source>
        <dbReference type="Proteomes" id="UP001642409"/>
    </source>
</evidence>
<reference evidence="1" key="1">
    <citation type="submission" date="2023-06" db="EMBL/GenBank/DDBJ databases">
        <authorList>
            <person name="Kurt Z."/>
        </authorList>
    </citation>
    <scope>NUCLEOTIDE SEQUENCE</scope>
</reference>
<accession>A0AA86Q2Y1</accession>
<evidence type="ECO:0000313" key="2">
    <source>
        <dbReference type="EMBL" id="CAL6012277.1"/>
    </source>
</evidence>
<dbReference type="AlphaFoldDB" id="A0AA86Q2Y1"/>
<protein>
    <submittedName>
        <fullName evidence="2">Hypothetical_protein</fullName>
    </submittedName>
</protein>
<organism evidence="1">
    <name type="scientific">Hexamita inflata</name>
    <dbReference type="NCBI Taxonomy" id="28002"/>
    <lineage>
        <taxon>Eukaryota</taxon>
        <taxon>Metamonada</taxon>
        <taxon>Diplomonadida</taxon>
        <taxon>Hexamitidae</taxon>
        <taxon>Hexamitinae</taxon>
        <taxon>Hexamita</taxon>
    </lineage>
</organism>
<keyword evidence="3" id="KW-1185">Reference proteome</keyword>
<dbReference type="Proteomes" id="UP001642409">
    <property type="component" value="Unassembled WGS sequence"/>
</dbReference>
<dbReference type="EMBL" id="CATOUU010000747">
    <property type="protein sequence ID" value="CAI9945515.1"/>
    <property type="molecule type" value="Genomic_DNA"/>
</dbReference>